<dbReference type="AlphaFoldDB" id="A0A543DPX0"/>
<dbReference type="Gene3D" id="1.10.357.10">
    <property type="entry name" value="Tetracycline Repressor, domain 2"/>
    <property type="match status" value="1"/>
</dbReference>
<evidence type="ECO:0000313" key="4">
    <source>
        <dbReference type="EMBL" id="TQM11353.1"/>
    </source>
</evidence>
<evidence type="ECO:0000259" key="3">
    <source>
        <dbReference type="PROSITE" id="PS50977"/>
    </source>
</evidence>
<name>A0A543DPX0_9PSEU</name>
<gene>
    <name evidence="4" type="ORF">FB558_3912</name>
</gene>
<keyword evidence="1 2" id="KW-0238">DNA-binding</keyword>
<dbReference type="PROSITE" id="PS50977">
    <property type="entry name" value="HTH_TETR_2"/>
    <property type="match status" value="1"/>
</dbReference>
<dbReference type="InterPro" id="IPR009057">
    <property type="entry name" value="Homeodomain-like_sf"/>
</dbReference>
<feature type="DNA-binding region" description="H-T-H motif" evidence="2">
    <location>
        <begin position="74"/>
        <end position="93"/>
    </location>
</feature>
<dbReference type="GO" id="GO:0003677">
    <property type="term" value="F:DNA binding"/>
    <property type="evidence" value="ECO:0007669"/>
    <property type="project" value="UniProtKB-UniRule"/>
</dbReference>
<accession>A0A543DPX0</accession>
<dbReference type="EMBL" id="VFPA01000002">
    <property type="protein sequence ID" value="TQM11353.1"/>
    <property type="molecule type" value="Genomic_DNA"/>
</dbReference>
<evidence type="ECO:0000313" key="5">
    <source>
        <dbReference type="Proteomes" id="UP000315677"/>
    </source>
</evidence>
<dbReference type="Proteomes" id="UP000315677">
    <property type="component" value="Unassembled WGS sequence"/>
</dbReference>
<evidence type="ECO:0000256" key="1">
    <source>
        <dbReference type="ARBA" id="ARBA00023125"/>
    </source>
</evidence>
<keyword evidence="5" id="KW-1185">Reference proteome</keyword>
<dbReference type="Pfam" id="PF00440">
    <property type="entry name" value="TetR_N"/>
    <property type="match status" value="1"/>
</dbReference>
<protein>
    <submittedName>
        <fullName evidence="4">TetR family transcriptional regulator</fullName>
    </submittedName>
</protein>
<evidence type="ECO:0000256" key="2">
    <source>
        <dbReference type="PROSITE-ProRule" id="PRU00335"/>
    </source>
</evidence>
<sequence length="237" mass="25945">MHKNWILSRQYSDRTLGVMTSPQAADGRLAEESLAAQAVRRRTGDRYAVAEDEVRRLLDVGLELMREDPAGNPKIAEIVRRARVSNDAFYRAFRSKDDLMAAIADDGARRLLGHVRHQRDKHVDPVEQIRACVLAVFKQAADPEVAATTRAVLRHTTRAAKPSSGGVELRKQLSDLLAESLAACGSADPARDALVAACAVFAVMEQFLWTERAPSDDDVEHLVAWIVPSVVVSSPAG</sequence>
<dbReference type="SUPFAM" id="SSF46689">
    <property type="entry name" value="Homeodomain-like"/>
    <property type="match status" value="1"/>
</dbReference>
<organism evidence="4 5">
    <name type="scientific">Pseudonocardia kunmingensis</name>
    <dbReference type="NCBI Taxonomy" id="630975"/>
    <lineage>
        <taxon>Bacteria</taxon>
        <taxon>Bacillati</taxon>
        <taxon>Actinomycetota</taxon>
        <taxon>Actinomycetes</taxon>
        <taxon>Pseudonocardiales</taxon>
        <taxon>Pseudonocardiaceae</taxon>
        <taxon>Pseudonocardia</taxon>
    </lineage>
</organism>
<feature type="domain" description="HTH tetR-type" evidence="3">
    <location>
        <begin position="51"/>
        <end position="111"/>
    </location>
</feature>
<proteinExistence type="predicted"/>
<dbReference type="InterPro" id="IPR001647">
    <property type="entry name" value="HTH_TetR"/>
</dbReference>
<comment type="caution">
    <text evidence="4">The sequence shown here is derived from an EMBL/GenBank/DDBJ whole genome shotgun (WGS) entry which is preliminary data.</text>
</comment>
<reference evidence="4 5" key="1">
    <citation type="submission" date="2019-06" db="EMBL/GenBank/DDBJ databases">
        <title>Sequencing the genomes of 1000 actinobacteria strains.</title>
        <authorList>
            <person name="Klenk H.-P."/>
        </authorList>
    </citation>
    <scope>NUCLEOTIDE SEQUENCE [LARGE SCALE GENOMIC DNA]</scope>
    <source>
        <strain evidence="4 5">DSM 45301</strain>
    </source>
</reference>